<dbReference type="RefSeq" id="WP_158362434.1">
    <property type="nucleotide sequence ID" value="NZ_CP034864.1"/>
</dbReference>
<dbReference type="SUPFAM" id="SSF55347">
    <property type="entry name" value="Glyceraldehyde-3-phosphate dehydrogenase-like, C-terminal domain"/>
    <property type="match status" value="1"/>
</dbReference>
<comment type="pathway">
    <text evidence="2 28">Amino-acid biosynthesis; L-lysine biosynthesis via DAP pathway; (S)-tetrahydrodipicolinate from L-aspartate: step 1/4.</text>
</comment>
<comment type="catalytic activity">
    <reaction evidence="27">
        <text>L-homoserine + NAD(+) = L-aspartate 4-semialdehyde + NADH + H(+)</text>
        <dbReference type="Rhea" id="RHEA:15757"/>
        <dbReference type="ChEBI" id="CHEBI:15378"/>
        <dbReference type="ChEBI" id="CHEBI:57476"/>
        <dbReference type="ChEBI" id="CHEBI:57540"/>
        <dbReference type="ChEBI" id="CHEBI:57945"/>
        <dbReference type="ChEBI" id="CHEBI:537519"/>
        <dbReference type="EC" id="1.1.1.3"/>
    </reaction>
    <physiologicalReaction direction="right-to-left" evidence="27">
        <dbReference type="Rhea" id="RHEA:15759"/>
    </physiologicalReaction>
</comment>
<dbReference type="InterPro" id="IPR045865">
    <property type="entry name" value="ACT-like_dom_sf"/>
</dbReference>
<evidence type="ECO:0000256" key="11">
    <source>
        <dbReference type="ARBA" id="ARBA00022679"/>
    </source>
</evidence>
<proteinExistence type="inferred from homology"/>
<dbReference type="InterPro" id="IPR001342">
    <property type="entry name" value="HDH_cat"/>
</dbReference>
<dbReference type="Pfam" id="PF03447">
    <property type="entry name" value="NAD_binding_3"/>
    <property type="match status" value="1"/>
</dbReference>
<keyword evidence="22" id="KW-0486">Methionine biosynthesis</keyword>
<dbReference type="PANTHER" id="PTHR43070">
    <property type="match status" value="1"/>
</dbReference>
<dbReference type="InterPro" id="IPR002912">
    <property type="entry name" value="ACT_dom"/>
</dbReference>
<dbReference type="NCBIfam" id="NF006959">
    <property type="entry name" value="PRK09436.1"/>
    <property type="match status" value="1"/>
</dbReference>
<dbReference type="OrthoDB" id="9799110at2"/>
<dbReference type="InterPro" id="IPR036393">
    <property type="entry name" value="AceGlu_kinase-like_sf"/>
</dbReference>
<dbReference type="EC" id="2.7.2.4" evidence="28"/>
<dbReference type="CDD" id="cd04892">
    <property type="entry name" value="ACT_AK-like_2"/>
    <property type="match status" value="1"/>
</dbReference>
<evidence type="ECO:0000256" key="9">
    <source>
        <dbReference type="ARBA" id="ARBA00011881"/>
    </source>
</evidence>
<accession>A0A4D6Y3D7</accession>
<dbReference type="GO" id="GO:0009090">
    <property type="term" value="P:homoserine biosynthetic process"/>
    <property type="evidence" value="ECO:0007669"/>
    <property type="project" value="UniProtKB-ARBA"/>
</dbReference>
<dbReference type="Pfam" id="PF22468">
    <property type="entry name" value="ACT_9"/>
    <property type="match status" value="2"/>
</dbReference>
<dbReference type="Gene3D" id="3.40.1160.10">
    <property type="entry name" value="Acetylglutamate kinase-like"/>
    <property type="match status" value="1"/>
</dbReference>
<dbReference type="Gene3D" id="3.30.360.10">
    <property type="entry name" value="Dihydrodipicolinate Reductase, domain 2"/>
    <property type="match status" value="1"/>
</dbReference>
<keyword evidence="10 28" id="KW-0028">Amino-acid biosynthesis</keyword>
<comment type="similarity">
    <text evidence="7 28">In the C-terminal section; belongs to the homoserine dehydrogenase family.</text>
</comment>
<keyword evidence="13" id="KW-0479">Metal-binding</keyword>
<dbReference type="GO" id="GO:0050661">
    <property type="term" value="F:NADP binding"/>
    <property type="evidence" value="ECO:0007669"/>
    <property type="project" value="UniProtKB-UniRule"/>
</dbReference>
<evidence type="ECO:0000256" key="19">
    <source>
        <dbReference type="ARBA" id="ARBA00023027"/>
    </source>
</evidence>
<dbReference type="FunFam" id="3.40.50.720:FF:000083">
    <property type="entry name" value="Bifunctional aspartokinase/homoserine dehydrogenase"/>
    <property type="match status" value="1"/>
</dbReference>
<evidence type="ECO:0000256" key="23">
    <source>
        <dbReference type="ARBA" id="ARBA00023268"/>
    </source>
</evidence>
<evidence type="ECO:0000256" key="25">
    <source>
        <dbReference type="ARBA" id="ARBA00048561"/>
    </source>
</evidence>
<dbReference type="EMBL" id="CP034864">
    <property type="protein sequence ID" value="QCI23747.1"/>
    <property type="molecule type" value="Genomic_DNA"/>
</dbReference>
<dbReference type="FunFam" id="3.30.360.10:FF:000006">
    <property type="entry name" value="Bifunctional aspartokinase/homoserine dehydrogenase"/>
    <property type="match status" value="1"/>
</dbReference>
<protein>
    <recommendedName>
        <fullName evidence="28">Bifunctional aspartokinase/homoserine dehydrogenase</fullName>
    </recommendedName>
    <domain>
        <recommendedName>
            <fullName evidence="28">Aspartokinase</fullName>
            <ecNumber evidence="28">2.7.2.4</ecNumber>
        </recommendedName>
    </domain>
    <domain>
        <recommendedName>
            <fullName evidence="28">Homoserine dehydrogenase</fullName>
            <ecNumber evidence="28">1.1.1.3</ecNumber>
        </recommendedName>
    </domain>
</protein>
<evidence type="ECO:0000256" key="10">
    <source>
        <dbReference type="ARBA" id="ARBA00022605"/>
    </source>
</evidence>
<keyword evidence="15 28" id="KW-0418">Kinase</keyword>
<dbReference type="FunFam" id="3.30.2130.10:FF:000001">
    <property type="entry name" value="Bifunctional aspartokinase/homoserine dehydrogenase"/>
    <property type="match status" value="1"/>
</dbReference>
<comment type="cofactor">
    <cofactor evidence="1">
        <name>a metal cation</name>
        <dbReference type="ChEBI" id="CHEBI:25213"/>
    </cofactor>
</comment>
<evidence type="ECO:0000313" key="31">
    <source>
        <dbReference type="Proteomes" id="UP000298745"/>
    </source>
</evidence>
<comment type="pathway">
    <text evidence="4 28">Amino-acid biosynthesis; L-threonine biosynthesis; L-threonine from L-aspartate: step 3/5.</text>
</comment>
<keyword evidence="14 28" id="KW-0547">Nucleotide-binding</keyword>
<keyword evidence="19" id="KW-0520">NAD</keyword>
<organism evidence="30 31">
    <name type="scientific">Buchnera aphidicola</name>
    <name type="common">Macrosiphoniella sanborni</name>
    <dbReference type="NCBI Taxonomy" id="1241865"/>
    <lineage>
        <taxon>Bacteria</taxon>
        <taxon>Pseudomonadati</taxon>
        <taxon>Pseudomonadota</taxon>
        <taxon>Gammaproteobacteria</taxon>
        <taxon>Enterobacterales</taxon>
        <taxon>Erwiniaceae</taxon>
        <taxon>Buchnera</taxon>
    </lineage>
</organism>
<dbReference type="InterPro" id="IPR042199">
    <property type="entry name" value="AsparK_Bifunc_asparK/hSer_DH"/>
</dbReference>
<dbReference type="GO" id="GO:0009089">
    <property type="term" value="P:lysine biosynthetic process via diaminopimelate"/>
    <property type="evidence" value="ECO:0007669"/>
    <property type="project" value="UniProtKB-UniRule"/>
</dbReference>
<dbReference type="AlphaFoldDB" id="A0A4D6Y3D7"/>
<evidence type="ECO:0000256" key="16">
    <source>
        <dbReference type="ARBA" id="ARBA00022840"/>
    </source>
</evidence>
<dbReference type="GO" id="GO:0004412">
    <property type="term" value="F:homoserine dehydrogenase activity"/>
    <property type="evidence" value="ECO:0007669"/>
    <property type="project" value="UniProtKB-UniRule"/>
</dbReference>
<evidence type="ECO:0000256" key="7">
    <source>
        <dbReference type="ARBA" id="ARBA00007952"/>
    </source>
</evidence>
<dbReference type="PROSITE" id="PS51671">
    <property type="entry name" value="ACT"/>
    <property type="match status" value="1"/>
</dbReference>
<dbReference type="UniPathway" id="UPA00034">
    <property type="reaction ID" value="UER00015"/>
</dbReference>
<dbReference type="InterPro" id="IPR019811">
    <property type="entry name" value="HDH_CS"/>
</dbReference>
<comment type="catalytic activity">
    <reaction evidence="26">
        <text>L-homoserine + NADP(+) = L-aspartate 4-semialdehyde + NADPH + H(+)</text>
        <dbReference type="Rhea" id="RHEA:15761"/>
        <dbReference type="ChEBI" id="CHEBI:15378"/>
        <dbReference type="ChEBI" id="CHEBI:57476"/>
        <dbReference type="ChEBI" id="CHEBI:57783"/>
        <dbReference type="ChEBI" id="CHEBI:58349"/>
        <dbReference type="ChEBI" id="CHEBI:537519"/>
        <dbReference type="EC" id="1.1.1.3"/>
    </reaction>
    <physiologicalReaction direction="right-to-left" evidence="26">
        <dbReference type="Rhea" id="RHEA:15763"/>
    </physiologicalReaction>
</comment>
<dbReference type="CDD" id="cd04257">
    <property type="entry name" value="AAK_AK-HSDH"/>
    <property type="match status" value="1"/>
</dbReference>
<evidence type="ECO:0000256" key="24">
    <source>
        <dbReference type="ARBA" id="ARBA00044938"/>
    </source>
</evidence>
<evidence type="ECO:0000256" key="22">
    <source>
        <dbReference type="ARBA" id="ARBA00023167"/>
    </source>
</evidence>
<keyword evidence="12" id="KW-0791">Threonine biosynthesis</keyword>
<dbReference type="InterPro" id="IPR054352">
    <property type="entry name" value="ACT_Aspartokinase"/>
</dbReference>
<keyword evidence="20" id="KW-0915">Sodium</keyword>
<keyword evidence="21" id="KW-0457">Lysine biosynthesis</keyword>
<dbReference type="EC" id="1.1.1.3" evidence="28"/>
<evidence type="ECO:0000256" key="5">
    <source>
        <dbReference type="ARBA" id="ARBA00005062"/>
    </source>
</evidence>
<dbReference type="GO" id="GO:0004072">
    <property type="term" value="F:aspartate kinase activity"/>
    <property type="evidence" value="ECO:0007669"/>
    <property type="project" value="UniProtKB-UniRule"/>
</dbReference>
<evidence type="ECO:0000259" key="29">
    <source>
        <dbReference type="PROSITE" id="PS51671"/>
    </source>
</evidence>
<dbReference type="GO" id="GO:0046872">
    <property type="term" value="F:metal ion binding"/>
    <property type="evidence" value="ECO:0007669"/>
    <property type="project" value="UniProtKB-KW"/>
</dbReference>
<evidence type="ECO:0000256" key="12">
    <source>
        <dbReference type="ARBA" id="ARBA00022697"/>
    </source>
</evidence>
<comment type="catalytic activity">
    <reaction evidence="25">
        <text>L-aspartate + ATP = 4-phospho-L-aspartate + ADP</text>
        <dbReference type="Rhea" id="RHEA:23776"/>
        <dbReference type="ChEBI" id="CHEBI:29991"/>
        <dbReference type="ChEBI" id="CHEBI:30616"/>
        <dbReference type="ChEBI" id="CHEBI:57535"/>
        <dbReference type="ChEBI" id="CHEBI:456216"/>
        <dbReference type="EC" id="2.7.2.4"/>
    </reaction>
    <physiologicalReaction direction="left-to-right" evidence="25">
        <dbReference type="Rhea" id="RHEA:23777"/>
    </physiologicalReaction>
</comment>
<comment type="pathway">
    <text evidence="6 28">Amino-acid biosynthesis; L-threonine biosynthesis; L-threonine from L-aspartate: step 1/5.</text>
</comment>
<feature type="domain" description="ACT" evidence="29">
    <location>
        <begin position="405"/>
        <end position="482"/>
    </location>
</feature>
<comment type="subunit">
    <text evidence="9 28">Homotetramer.</text>
</comment>
<dbReference type="Proteomes" id="UP000298745">
    <property type="component" value="Chromosome"/>
</dbReference>
<dbReference type="PANTHER" id="PTHR43070:SF3">
    <property type="entry name" value="HOMOSERINE DEHYDROGENASE"/>
    <property type="match status" value="1"/>
</dbReference>
<evidence type="ECO:0000256" key="14">
    <source>
        <dbReference type="ARBA" id="ARBA00022741"/>
    </source>
</evidence>
<comment type="pathway">
    <text evidence="3 28">Amino-acid biosynthesis; L-methionine biosynthesis via de novo pathway; L-homoserine from L-aspartate: step 1/3.</text>
</comment>
<evidence type="ECO:0000256" key="15">
    <source>
        <dbReference type="ARBA" id="ARBA00022777"/>
    </source>
</evidence>
<dbReference type="PROSITE" id="PS01042">
    <property type="entry name" value="HOMOSER_DHGENASE"/>
    <property type="match status" value="1"/>
</dbReference>
<dbReference type="SUPFAM" id="SSF53633">
    <property type="entry name" value="Carbamate kinase-like"/>
    <property type="match status" value="1"/>
</dbReference>
<evidence type="ECO:0000256" key="4">
    <source>
        <dbReference type="ARBA" id="ARBA00005056"/>
    </source>
</evidence>
<dbReference type="Gene3D" id="1.20.120.1320">
    <property type="entry name" value="Aspartokinase, catalytic domain"/>
    <property type="match status" value="1"/>
</dbReference>
<dbReference type="Pfam" id="PF00696">
    <property type="entry name" value="AA_kinase"/>
    <property type="match status" value="1"/>
</dbReference>
<dbReference type="SUPFAM" id="SSF55021">
    <property type="entry name" value="ACT-like"/>
    <property type="match status" value="2"/>
</dbReference>
<keyword evidence="23" id="KW-0511">Multifunctional enzyme</keyword>
<dbReference type="UniPathway" id="UPA00050">
    <property type="reaction ID" value="UER00063"/>
</dbReference>
<evidence type="ECO:0000256" key="8">
    <source>
        <dbReference type="ARBA" id="ARBA00010046"/>
    </source>
</evidence>
<evidence type="ECO:0000256" key="27">
    <source>
        <dbReference type="ARBA" id="ARBA00049031"/>
    </source>
</evidence>
<dbReference type="NCBIfam" id="TIGR00657">
    <property type="entry name" value="asp_kinases"/>
    <property type="match status" value="1"/>
</dbReference>
<dbReference type="SUPFAM" id="SSF51735">
    <property type="entry name" value="NAD(P)-binding Rossmann-fold domains"/>
    <property type="match status" value="1"/>
</dbReference>
<reference evidence="30 31" key="1">
    <citation type="submission" date="2018-12" db="EMBL/GenBank/DDBJ databases">
        <authorList>
            <person name="Chong R.A."/>
        </authorList>
    </citation>
    <scope>NUCLEOTIDE SEQUENCE [LARGE SCALE GENOMIC DNA]</scope>
    <source>
        <strain evidence="30 31">Msa</strain>
    </source>
</reference>
<name>A0A4D6Y3D7_9GAMM</name>
<dbReference type="InterPro" id="IPR018042">
    <property type="entry name" value="Aspartate_kinase_CS"/>
</dbReference>
<dbReference type="Gene3D" id="3.40.50.720">
    <property type="entry name" value="NAD(P)-binding Rossmann-like Domain"/>
    <property type="match status" value="1"/>
</dbReference>
<evidence type="ECO:0000256" key="21">
    <source>
        <dbReference type="ARBA" id="ARBA00023154"/>
    </source>
</evidence>
<evidence type="ECO:0000256" key="13">
    <source>
        <dbReference type="ARBA" id="ARBA00022723"/>
    </source>
</evidence>
<evidence type="ECO:0000256" key="6">
    <source>
        <dbReference type="ARBA" id="ARBA00005139"/>
    </source>
</evidence>
<evidence type="ECO:0000256" key="18">
    <source>
        <dbReference type="ARBA" id="ARBA00023002"/>
    </source>
</evidence>
<dbReference type="InterPro" id="IPR001048">
    <property type="entry name" value="Asp/Glu/Uridylate_kinase"/>
</dbReference>
<evidence type="ECO:0000256" key="2">
    <source>
        <dbReference type="ARBA" id="ARBA00004766"/>
    </source>
</evidence>
<dbReference type="CDD" id="cd04921">
    <property type="entry name" value="ACT_AKi-HSDH-ThrA-like_1"/>
    <property type="match status" value="1"/>
</dbReference>
<keyword evidence="11 28" id="KW-0808">Transferase</keyword>
<comment type="pathway">
    <text evidence="5 28">Amino-acid biosynthesis; L-methionine biosynthesis via de novo pathway; L-homoserine from L-aspartate: step 3/3.</text>
</comment>
<evidence type="ECO:0000256" key="1">
    <source>
        <dbReference type="ARBA" id="ARBA00001920"/>
    </source>
</evidence>
<dbReference type="PROSITE" id="PS00324">
    <property type="entry name" value="ASPARTOKINASE"/>
    <property type="match status" value="1"/>
</dbReference>
<dbReference type="PIRSF" id="PIRSF000727">
    <property type="entry name" value="ThrA"/>
    <property type="match status" value="1"/>
</dbReference>
<comment type="function">
    <text evidence="24">Bifunctional aspartate kinase and homoserine dehydrogenase that catalyzes the first and the third steps toward the synthesis of lysine, methionine and threonine from aspartate.</text>
</comment>
<sequence>MKLLKFGGTSLANAERFISVANIIKKNIKEDQIAVVLSAPAKITNHLVNIVEQIIKKKNSLETINLIENIFIELIRNLLHIEKNFLYQKIENIIKKEFNKLKDITYSITLLQQCPDNIRAIIISRGEILSVLIMKSILKSKGYNVTIIDPVKNFISIGKNYLDSTIDIYNSKKFIRKLKIKKDTVILMPGFIAGNQNKELVVLGRNGSDYSAAVLAVCLNAKCCEIWTDVDGILTCDPKIVSNPFLLESISYEEAMELAYFGAKVLHPHTIEPISQFNIPCWIKNTNNIQAQGTLICKKNNSDDTKKQFLKGVTYIKHIAMCNVSGSYIQDLKNIIPRIFAILFRKNINIFLITQSSPKNTIKFCIAEDDISQILYLLNKEFQLELKNKLLNPFTMKKNLSILSVIGSDINKKCNIASKIFSTLGQSKINILAISQGSSEHSISLVIDQKNILQAVKNVHDRLFSNKKIIHVFLIGIGGVGSTLINIILKQKEYLYKKNIIIKIRVIANSKKILYLDNTKNLFDWKKSFKESTKSFNIEILDDVIKTNNLSNSVIIDCTSDQLLSEKYIDFLYNNFHIVTSNKKANTGTLHYYKKIRHAVLETNNKFFYETNVGAGLPVIETIKNLFQTGDTLIRFKGILSGSLSFIFGRLEEGILLSEATREAKELGFTEPNPCDDLSGLDVARKLLILAREFGYNIELKDINIEALLPNTFKKNQNVDEFLEKLKQLDSCFSRKVKKALIQGNVLRFIATIESSKKFFIKLEEVNIDDPLYKVKNGENALAFYTNYYQPIPLVLRGYGAGNDVTASGVFADLLRTLS</sequence>
<evidence type="ECO:0000256" key="17">
    <source>
        <dbReference type="ARBA" id="ARBA00022857"/>
    </source>
</evidence>
<evidence type="ECO:0000256" key="20">
    <source>
        <dbReference type="ARBA" id="ARBA00023053"/>
    </source>
</evidence>
<dbReference type="InterPro" id="IPR011147">
    <property type="entry name" value="Bifunc_Aspkin/hSer_DH"/>
</dbReference>
<gene>
    <name evidence="30" type="ORF">D9V74_00915</name>
</gene>
<dbReference type="InterPro" id="IPR005106">
    <property type="entry name" value="Asp/hSer_DH_NAD-bd"/>
</dbReference>
<dbReference type="InterPro" id="IPR036291">
    <property type="entry name" value="NAD(P)-bd_dom_sf"/>
</dbReference>
<dbReference type="Pfam" id="PF00742">
    <property type="entry name" value="Homoserine_dh"/>
    <property type="match status" value="1"/>
</dbReference>
<evidence type="ECO:0000256" key="26">
    <source>
        <dbReference type="ARBA" id="ARBA00048841"/>
    </source>
</evidence>
<dbReference type="Gene3D" id="3.30.2130.10">
    <property type="entry name" value="VC0802-like"/>
    <property type="match status" value="1"/>
</dbReference>
<dbReference type="InterPro" id="IPR049638">
    <property type="entry name" value="AK-HD"/>
</dbReference>
<keyword evidence="18 28" id="KW-0560">Oxidoreductase</keyword>
<evidence type="ECO:0000256" key="28">
    <source>
        <dbReference type="PIRNR" id="PIRNR000727"/>
    </source>
</evidence>
<dbReference type="UniPathway" id="UPA00051">
    <property type="reaction ID" value="UER00462"/>
</dbReference>
<dbReference type="GO" id="GO:0005524">
    <property type="term" value="F:ATP binding"/>
    <property type="evidence" value="ECO:0007669"/>
    <property type="project" value="UniProtKB-UniRule"/>
</dbReference>
<dbReference type="GO" id="GO:0009086">
    <property type="term" value="P:methionine biosynthetic process"/>
    <property type="evidence" value="ECO:0007669"/>
    <property type="project" value="UniProtKB-KW"/>
</dbReference>
<comment type="similarity">
    <text evidence="8 28">In the N-terminal section; belongs to the aspartokinase family.</text>
</comment>
<evidence type="ECO:0000313" key="30">
    <source>
        <dbReference type="EMBL" id="QCI23747.1"/>
    </source>
</evidence>
<evidence type="ECO:0000256" key="3">
    <source>
        <dbReference type="ARBA" id="ARBA00004986"/>
    </source>
</evidence>
<dbReference type="InterPro" id="IPR001341">
    <property type="entry name" value="Asp_kinase"/>
</dbReference>
<keyword evidence="16 28" id="KW-0067">ATP-binding</keyword>
<reference evidence="30 31" key="2">
    <citation type="submission" date="2019-05" db="EMBL/GenBank/DDBJ databases">
        <title>Genome evolution of the obligate endosymbiont Buchnera aphidicola.</title>
        <authorList>
            <person name="Moran N.A."/>
        </authorList>
    </citation>
    <scope>NUCLEOTIDE SEQUENCE [LARGE SCALE GENOMIC DNA]</scope>
    <source>
        <strain evidence="30 31">Msa</strain>
    </source>
</reference>
<dbReference type="InterPro" id="IPR041743">
    <property type="entry name" value="AK-HSDH_N"/>
</dbReference>
<dbReference type="GO" id="GO:0009088">
    <property type="term" value="P:threonine biosynthetic process"/>
    <property type="evidence" value="ECO:0007669"/>
    <property type="project" value="UniProtKB-UniRule"/>
</dbReference>
<keyword evidence="17 28" id="KW-0521">NADP</keyword>